<feature type="transmembrane region" description="Helical" evidence="1">
    <location>
        <begin position="6"/>
        <end position="25"/>
    </location>
</feature>
<feature type="transmembrane region" description="Helical" evidence="1">
    <location>
        <begin position="132"/>
        <end position="151"/>
    </location>
</feature>
<gene>
    <name evidence="2" type="ORF">IDM49_03790</name>
</gene>
<dbReference type="PANTHER" id="PTHR34821:SF2">
    <property type="entry name" value="INNER MEMBRANE PROTEIN YDCZ"/>
    <property type="match status" value="1"/>
</dbReference>
<name>A0A7H2BFF6_9MICC</name>
<dbReference type="KEGG" id="rter:IDM49_03790"/>
<feature type="transmembrane region" description="Helical" evidence="1">
    <location>
        <begin position="210"/>
        <end position="231"/>
    </location>
</feature>
<dbReference type="AlphaFoldDB" id="A0A7H2BFF6"/>
<reference evidence="2 3" key="1">
    <citation type="submission" date="2020-09" db="EMBL/GenBank/DDBJ databases">
        <title>Investigation of environmental microbes.</title>
        <authorList>
            <person name="Ou Y."/>
            <person name="Kang Q."/>
        </authorList>
    </citation>
    <scope>NUCLEOTIDE SEQUENCE [LARGE SCALE GENOMIC DNA]</scope>
    <source>
        <strain evidence="2 3">KJZ-14</strain>
    </source>
</reference>
<evidence type="ECO:0000313" key="2">
    <source>
        <dbReference type="EMBL" id="QNV38402.1"/>
    </source>
</evidence>
<evidence type="ECO:0000313" key="3">
    <source>
        <dbReference type="Proteomes" id="UP000516404"/>
    </source>
</evidence>
<proteinExistence type="predicted"/>
<feature type="transmembrane region" description="Helical" evidence="1">
    <location>
        <begin position="74"/>
        <end position="94"/>
    </location>
</feature>
<keyword evidence="1" id="KW-1133">Transmembrane helix</keyword>
<sequence length="321" mass="33458">MQGLETFGVGIGVLAGLLLPIQTCLNSRLRESVGSPFLSSLISFIGGTVFLFIVTLCVNGSVLFPLSTIAQNPAWLWLGGLFGVIGLTTNIFIFPKIGGVQTAILPITGQIIMGLIIDTFGLFYSAQQTLNITRLLGILLVIAGVVGAVVLGQKRSHKNLPSDSSPSDGQDAGLWGWRALALGTGFLMAAQSAINGHLGVVLGSSAKSAFVSFTVGTIVLALIACVLKLKIRIRAPQGKTKNPWWMYFGGVLGALFVAGNALLVPVLGTGLTIMAALTGMITGSLMVDKFGLLQAPQRAVTLTQVLSLGVMVIGIALVRLT</sequence>
<feature type="transmembrane region" description="Helical" evidence="1">
    <location>
        <begin position="269"/>
        <end position="287"/>
    </location>
</feature>
<dbReference type="RefSeq" id="WP_190725073.1">
    <property type="nucleotide sequence ID" value="NZ_CP061539.1"/>
</dbReference>
<feature type="transmembrane region" description="Helical" evidence="1">
    <location>
        <begin position="103"/>
        <end position="126"/>
    </location>
</feature>
<evidence type="ECO:0000256" key="1">
    <source>
        <dbReference type="SAM" id="Phobius"/>
    </source>
</evidence>
<keyword evidence="1" id="KW-0472">Membrane</keyword>
<organism evidence="2 3">
    <name type="scientific">Rothia terrae</name>
    <dbReference type="NCBI Taxonomy" id="396015"/>
    <lineage>
        <taxon>Bacteria</taxon>
        <taxon>Bacillati</taxon>
        <taxon>Actinomycetota</taxon>
        <taxon>Actinomycetes</taxon>
        <taxon>Micrococcales</taxon>
        <taxon>Micrococcaceae</taxon>
        <taxon>Rothia</taxon>
    </lineage>
</organism>
<dbReference type="Pfam" id="PF04657">
    <property type="entry name" value="DMT_YdcZ"/>
    <property type="match status" value="2"/>
</dbReference>
<feature type="transmembrane region" description="Helical" evidence="1">
    <location>
        <begin position="299"/>
        <end position="318"/>
    </location>
</feature>
<dbReference type="GeneID" id="96623348"/>
<accession>A0A7H2BFF6</accession>
<dbReference type="Proteomes" id="UP000516404">
    <property type="component" value="Chromosome"/>
</dbReference>
<feature type="transmembrane region" description="Helical" evidence="1">
    <location>
        <begin position="243"/>
        <end position="263"/>
    </location>
</feature>
<protein>
    <submittedName>
        <fullName evidence="2">DMT family transporter</fullName>
    </submittedName>
</protein>
<dbReference type="InterPro" id="IPR006750">
    <property type="entry name" value="YdcZ"/>
</dbReference>
<keyword evidence="3" id="KW-1185">Reference proteome</keyword>
<feature type="transmembrane region" description="Helical" evidence="1">
    <location>
        <begin position="37"/>
        <end position="62"/>
    </location>
</feature>
<keyword evidence="1" id="KW-0812">Transmembrane</keyword>
<dbReference type="PANTHER" id="PTHR34821">
    <property type="entry name" value="INNER MEMBRANE PROTEIN YDCZ"/>
    <property type="match status" value="1"/>
</dbReference>
<dbReference type="GO" id="GO:0005886">
    <property type="term" value="C:plasma membrane"/>
    <property type="evidence" value="ECO:0007669"/>
    <property type="project" value="TreeGrafter"/>
</dbReference>
<dbReference type="EMBL" id="CP061539">
    <property type="protein sequence ID" value="QNV38402.1"/>
    <property type="molecule type" value="Genomic_DNA"/>
</dbReference>